<feature type="domain" description="Zn(2)-C6 fungal-type" evidence="7">
    <location>
        <begin position="27"/>
        <end position="57"/>
    </location>
</feature>
<reference evidence="8 9" key="1">
    <citation type="journal article" date="2020" name="BMC Genomics">
        <title>Correction to: Identification and distribution of gene clusters required for synthesis of sphingolipid metabolism inhibitors in diverse species of the filamentous fungus Fusarium.</title>
        <authorList>
            <person name="Kim H.S."/>
            <person name="Lohmar J.M."/>
            <person name="Busman M."/>
            <person name="Brown D.W."/>
            <person name="Naumann T.A."/>
            <person name="Divon H.H."/>
            <person name="Lysoe E."/>
            <person name="Uhlig S."/>
            <person name="Proctor R.H."/>
        </authorList>
    </citation>
    <scope>NUCLEOTIDE SEQUENCE [LARGE SCALE GENOMIC DNA]</scope>
    <source>
        <strain evidence="8 9">NRRL 25214</strain>
    </source>
</reference>
<keyword evidence="3" id="KW-0805">Transcription regulation</keyword>
<dbReference type="PROSITE" id="PS00463">
    <property type="entry name" value="ZN2_CY6_FUNGAL_1"/>
    <property type="match status" value="1"/>
</dbReference>
<proteinExistence type="predicted"/>
<dbReference type="Gene3D" id="4.10.240.10">
    <property type="entry name" value="Zn(2)-C6 fungal-type DNA-binding domain"/>
    <property type="match status" value="1"/>
</dbReference>
<dbReference type="PROSITE" id="PS50048">
    <property type="entry name" value="ZN2_CY6_FUNGAL_2"/>
    <property type="match status" value="1"/>
</dbReference>
<dbReference type="AlphaFoldDB" id="A0A8H5EA25"/>
<keyword evidence="9" id="KW-1185">Reference proteome</keyword>
<evidence type="ECO:0000259" key="7">
    <source>
        <dbReference type="PROSITE" id="PS50048"/>
    </source>
</evidence>
<keyword evidence="4" id="KW-0238">DNA-binding</keyword>
<keyword evidence="5" id="KW-0804">Transcription</keyword>
<dbReference type="PANTHER" id="PTHR36206:SF4">
    <property type="entry name" value="HYPOTHETICAL CONSERVED PROTEIN (EUROFUNG)-RELATED"/>
    <property type="match status" value="1"/>
</dbReference>
<evidence type="ECO:0000313" key="9">
    <source>
        <dbReference type="Proteomes" id="UP000573603"/>
    </source>
</evidence>
<dbReference type="CDD" id="cd00067">
    <property type="entry name" value="GAL4"/>
    <property type="match status" value="1"/>
</dbReference>
<name>A0A8H5EA25_9HYPO</name>
<evidence type="ECO:0000256" key="2">
    <source>
        <dbReference type="ARBA" id="ARBA00022833"/>
    </source>
</evidence>
<dbReference type="InterPro" id="IPR001138">
    <property type="entry name" value="Zn2Cys6_DnaBD"/>
</dbReference>
<keyword evidence="1" id="KW-0479">Metal-binding</keyword>
<evidence type="ECO:0000256" key="1">
    <source>
        <dbReference type="ARBA" id="ARBA00022723"/>
    </source>
</evidence>
<protein>
    <recommendedName>
        <fullName evidence="7">Zn(2)-C6 fungal-type domain-containing protein</fullName>
    </recommendedName>
</protein>
<evidence type="ECO:0000256" key="6">
    <source>
        <dbReference type="ARBA" id="ARBA00023242"/>
    </source>
</evidence>
<dbReference type="Pfam" id="PF00172">
    <property type="entry name" value="Zn_clus"/>
    <property type="match status" value="1"/>
</dbReference>
<evidence type="ECO:0000256" key="5">
    <source>
        <dbReference type="ARBA" id="ARBA00023163"/>
    </source>
</evidence>
<keyword evidence="2" id="KW-0862">Zinc</keyword>
<dbReference type="EMBL" id="JABEVY010000057">
    <property type="protein sequence ID" value="KAF5252337.1"/>
    <property type="molecule type" value="Genomic_DNA"/>
</dbReference>
<dbReference type="SMART" id="SM00066">
    <property type="entry name" value="GAL4"/>
    <property type="match status" value="1"/>
</dbReference>
<dbReference type="InterPro" id="IPR036864">
    <property type="entry name" value="Zn2-C6_fun-type_DNA-bd_sf"/>
</dbReference>
<dbReference type="PANTHER" id="PTHR36206">
    <property type="entry name" value="ASPERCRYPTIN BIOSYNTHESIS CLUSTER-SPECIFIC TRANSCRIPTION REGULATOR ATNN-RELATED"/>
    <property type="match status" value="1"/>
</dbReference>
<organism evidence="8 9">
    <name type="scientific">Fusarium anthophilum</name>
    <dbReference type="NCBI Taxonomy" id="48485"/>
    <lineage>
        <taxon>Eukaryota</taxon>
        <taxon>Fungi</taxon>
        <taxon>Dikarya</taxon>
        <taxon>Ascomycota</taxon>
        <taxon>Pezizomycotina</taxon>
        <taxon>Sordariomycetes</taxon>
        <taxon>Hypocreomycetidae</taxon>
        <taxon>Hypocreales</taxon>
        <taxon>Nectriaceae</taxon>
        <taxon>Fusarium</taxon>
        <taxon>Fusarium fujikuroi species complex</taxon>
    </lineage>
</organism>
<gene>
    <name evidence="8" type="ORF">FANTH_2637</name>
</gene>
<accession>A0A8H5EA25</accession>
<dbReference type="GO" id="GO:0008270">
    <property type="term" value="F:zinc ion binding"/>
    <property type="evidence" value="ECO:0007669"/>
    <property type="project" value="InterPro"/>
</dbReference>
<dbReference type="InterPro" id="IPR052360">
    <property type="entry name" value="Transcr_Regulatory_Proteins"/>
</dbReference>
<dbReference type="Proteomes" id="UP000573603">
    <property type="component" value="Unassembled WGS sequence"/>
</dbReference>
<evidence type="ECO:0000256" key="3">
    <source>
        <dbReference type="ARBA" id="ARBA00023015"/>
    </source>
</evidence>
<dbReference type="GO" id="GO:0000981">
    <property type="term" value="F:DNA-binding transcription factor activity, RNA polymerase II-specific"/>
    <property type="evidence" value="ECO:0007669"/>
    <property type="project" value="InterPro"/>
</dbReference>
<dbReference type="GO" id="GO:0003677">
    <property type="term" value="F:DNA binding"/>
    <property type="evidence" value="ECO:0007669"/>
    <property type="project" value="UniProtKB-KW"/>
</dbReference>
<evidence type="ECO:0000256" key="4">
    <source>
        <dbReference type="ARBA" id="ARBA00023125"/>
    </source>
</evidence>
<evidence type="ECO:0000313" key="8">
    <source>
        <dbReference type="EMBL" id="KAF5252337.1"/>
    </source>
</evidence>
<keyword evidence="6" id="KW-0539">Nucleus</keyword>
<dbReference type="SUPFAM" id="SSF57701">
    <property type="entry name" value="Zn2/Cys6 DNA-binding domain"/>
    <property type="match status" value="1"/>
</dbReference>
<sequence length="531" mass="61126">MIPANALINTLQLGKPKRSSAPKSRSGCLSCKRMHLRCDETKPTCCRCQKSQRSCEYVEAGQITRQRPTQEKLLLPKQGPACHEIFPVYPLLIQPRSSSLEPHEVPYFDLFRYQMAHDFGYTPCTLFWNKVIPREAMNDDCVKFSVLSVGALMQSLYRLGPRPYTGLKPFSDLSRVPRDPTYRIALHYHVKAISSLQARIKSNFATVSRRNTLINMFILFLFELMHGNTATADRMLTSSVELLRQQKDQLAEEVNEGFEPQPEPIYTAISDDGGLDQAERILPPCTVPSSKTDFNQFAAMWNSFITRAVIFVVKILQDRSYCDTFHRASLMARRDMFLKQLRQWEIIIVKRLHIETTPVAKNTTRIFHVGQKVVYILLNCCLDPMETEYDKYDNVFADIMGMMHSIEGTSGPSTRIETVLDIYVLPVLNFVSQKCRNRAIRLDSLNLFEKMTSTMGGWETRASLLARQRLMSIEEDGRDENGVIPAGSRYIWTDISWNKDQSYLIVYFHEAGYRTLCNKVIEDKIYLQEQE</sequence>
<comment type="caution">
    <text evidence="8">The sequence shown here is derived from an EMBL/GenBank/DDBJ whole genome shotgun (WGS) entry which is preliminary data.</text>
</comment>